<keyword evidence="2" id="KW-1185">Reference proteome</keyword>
<dbReference type="KEGG" id="vg:1485785"/>
<keyword evidence="1" id="KW-0418">Kinase</keyword>
<keyword evidence="1" id="KW-0808">Transferase</keyword>
<dbReference type="Proteomes" id="UP000232720">
    <property type="component" value="Genome"/>
</dbReference>
<sequence>MSFNEKIITLKTKENNLRDQYENKVKTYLKRFSAVNDIASKLSLKQLQHDLYQLDALLFGTEEQVYFLNNSNNVAKRDLIDNVNDLDHLALSKDEIMDMIENKSIDVFLKRIPSTCQLDEDYANILNKHAKGVMKVFTEFENKRKAFIKQQYLQEFNKLGKNKNTDKLLEEVILLKSVIIKHLCIFERVLSNVMKKTVTSTRT</sequence>
<dbReference type="GeneID" id="1485785"/>
<dbReference type="Pfam" id="PF06878">
    <property type="entry name" value="Pkip-1"/>
    <property type="match status" value="1"/>
</dbReference>
<name>Q80LJ8_NPVAH</name>
<organismHost>
    <name type="scientific">Adoxophyes honmai</name>
    <name type="common">Smaller tea tortrix moth</name>
    <dbReference type="NCBI Taxonomy" id="85585"/>
</organismHost>
<dbReference type="EMBL" id="AP006270">
    <property type="protein sequence ID" value="BAC67349.1"/>
    <property type="molecule type" value="Genomic_DNA"/>
</dbReference>
<dbReference type="RefSeq" id="NP_818745.1">
    <property type="nucleotide sequence ID" value="NC_004690.1"/>
</dbReference>
<dbReference type="GO" id="GO:0016301">
    <property type="term" value="F:kinase activity"/>
    <property type="evidence" value="ECO:0007669"/>
    <property type="project" value="UniProtKB-KW"/>
</dbReference>
<evidence type="ECO:0000313" key="1">
    <source>
        <dbReference type="EMBL" id="BAC67349.1"/>
    </source>
</evidence>
<dbReference type="OrthoDB" id="12745at10239"/>
<proteinExistence type="predicted"/>
<accession>Q80LJ8</accession>
<protein>
    <submittedName>
        <fullName evidence="1">Protein kinase interacting protein</fullName>
    </submittedName>
</protein>
<dbReference type="InterPro" id="IPR009672">
    <property type="entry name" value="Pkip-1"/>
</dbReference>
<reference evidence="1 2" key="1">
    <citation type="journal article" date="2003" name="Virology">
        <title>Genome sequence and organization of a nucleopolyhedrovirus isolated from the smaller tea tortrix, Adoxophyes honmai.</title>
        <authorList>
            <person name="Nakai M."/>
            <person name="Goto C."/>
            <person name="Kang W."/>
            <person name="Shikata M."/>
            <person name="Luque T."/>
            <person name="Kunimi Y."/>
        </authorList>
    </citation>
    <scope>NUCLEOTIDE SEQUENCE [LARGE SCALE GENOMIC DNA]</scope>
    <source>
        <strain evidence="1 2">ADN001</strain>
    </source>
</reference>
<organism evidence="1 2">
    <name type="scientific">Adoxophyes honmai nucleopolyhedrovirus</name>
    <dbReference type="NCBI Taxonomy" id="224399"/>
    <lineage>
        <taxon>Viruses</taxon>
        <taxon>Viruses incertae sedis</taxon>
        <taxon>Naldaviricetes</taxon>
        <taxon>Lefavirales</taxon>
        <taxon>Baculoviridae</taxon>
        <taxon>Alphabaculovirus</taxon>
        <taxon>Alphabaculovirus adhonmai</taxon>
    </lineage>
</organism>
<evidence type="ECO:0000313" key="2">
    <source>
        <dbReference type="Proteomes" id="UP000232720"/>
    </source>
</evidence>